<dbReference type="AlphaFoldDB" id="A0A919SN46"/>
<name>A0A919SN46_9ACTN</name>
<accession>A0A919SN46</accession>
<evidence type="ECO:0000313" key="2">
    <source>
        <dbReference type="Proteomes" id="UP000680865"/>
    </source>
</evidence>
<dbReference type="EMBL" id="BOQP01000017">
    <property type="protein sequence ID" value="GIM73988.1"/>
    <property type="molecule type" value="Genomic_DNA"/>
</dbReference>
<evidence type="ECO:0000313" key="1">
    <source>
        <dbReference type="EMBL" id="GIM73988.1"/>
    </source>
</evidence>
<keyword evidence="2" id="KW-1185">Reference proteome</keyword>
<dbReference type="Proteomes" id="UP000680865">
    <property type="component" value="Unassembled WGS sequence"/>
</dbReference>
<dbReference type="InterPro" id="IPR016024">
    <property type="entry name" value="ARM-type_fold"/>
</dbReference>
<organism evidence="1 2">
    <name type="scientific">Winogradskya consettensis</name>
    <dbReference type="NCBI Taxonomy" id="113560"/>
    <lineage>
        <taxon>Bacteria</taxon>
        <taxon>Bacillati</taxon>
        <taxon>Actinomycetota</taxon>
        <taxon>Actinomycetes</taxon>
        <taxon>Micromonosporales</taxon>
        <taxon>Micromonosporaceae</taxon>
        <taxon>Winogradskya</taxon>
    </lineage>
</organism>
<reference evidence="1" key="1">
    <citation type="submission" date="2021-03" db="EMBL/GenBank/DDBJ databases">
        <title>Whole genome shotgun sequence of Actinoplanes consettensis NBRC 14913.</title>
        <authorList>
            <person name="Komaki H."/>
            <person name="Tamura T."/>
        </authorList>
    </citation>
    <scope>NUCLEOTIDE SEQUENCE</scope>
    <source>
        <strain evidence="1">NBRC 14913</strain>
    </source>
</reference>
<protein>
    <recommendedName>
        <fullName evidence="3">HEAT repeat domain-containing protein</fullName>
    </recommendedName>
</protein>
<proteinExistence type="predicted"/>
<comment type="caution">
    <text evidence="1">The sequence shown here is derived from an EMBL/GenBank/DDBJ whole genome shotgun (WGS) entry which is preliminary data.</text>
</comment>
<dbReference type="InterPro" id="IPR011989">
    <property type="entry name" value="ARM-like"/>
</dbReference>
<dbReference type="Gene3D" id="1.25.10.10">
    <property type="entry name" value="Leucine-rich Repeat Variant"/>
    <property type="match status" value="1"/>
</dbReference>
<gene>
    <name evidence="1" type="ORF">Aco04nite_38170</name>
</gene>
<evidence type="ECO:0008006" key="3">
    <source>
        <dbReference type="Google" id="ProtNLM"/>
    </source>
</evidence>
<sequence>MQGACGPATEVPTLIRALRDGGPDSREQLERELSDHVQHQGQLYPPAVPTAQLLIDALADEDTHDRLLACELLQTIVENAHHYEGEDFAEPTLGELSAARAAWWSRRRRGAAHEPVAPDPVDREAHEAVRAGVPAYLEVLRSGDRQLRRGMATLLGHFPSAWPVMAAEFAERLAEEEDPEVAAAICLAVGRTGRLGYGRVAAAAGLWRGHGDRYVHRCALAALARVVAETDTAMLVELADCLVTTDGGDWQSPETVLAGTAFDAFGRRRPAEVPARLAGLLTVRLRDQQGPEWSYLAVRLLLDIAFHEGPLPDGAGFAGLDRVQRDAVLALIDTEVLLWTEAIWRDVAECNLPHVHDELFAWVAGQPALF</sequence>
<dbReference type="SUPFAM" id="SSF48371">
    <property type="entry name" value="ARM repeat"/>
    <property type="match status" value="1"/>
</dbReference>